<protein>
    <recommendedName>
        <fullName evidence="3">Integrase catalytic domain-containing protein</fullName>
    </recommendedName>
</protein>
<dbReference type="Gene3D" id="3.30.420.10">
    <property type="entry name" value="Ribonuclease H-like superfamily/Ribonuclease H"/>
    <property type="match status" value="1"/>
</dbReference>
<accession>A0A4Y2I710</accession>
<gene>
    <name evidence="1" type="ORF">AVEN_68495_1</name>
</gene>
<dbReference type="AlphaFoldDB" id="A0A4Y2I710"/>
<keyword evidence="2" id="KW-1185">Reference proteome</keyword>
<dbReference type="GO" id="GO:0003676">
    <property type="term" value="F:nucleic acid binding"/>
    <property type="evidence" value="ECO:0007669"/>
    <property type="project" value="InterPro"/>
</dbReference>
<proteinExistence type="predicted"/>
<dbReference type="InterPro" id="IPR012337">
    <property type="entry name" value="RNaseH-like_sf"/>
</dbReference>
<reference evidence="1 2" key="1">
    <citation type="journal article" date="2019" name="Sci. Rep.">
        <title>Orb-weaving spider Araneus ventricosus genome elucidates the spidroin gene catalogue.</title>
        <authorList>
            <person name="Kono N."/>
            <person name="Nakamura H."/>
            <person name="Ohtoshi R."/>
            <person name="Moran D.A.P."/>
            <person name="Shinohara A."/>
            <person name="Yoshida Y."/>
            <person name="Fujiwara M."/>
            <person name="Mori M."/>
            <person name="Tomita M."/>
            <person name="Arakawa K."/>
        </authorList>
    </citation>
    <scope>NUCLEOTIDE SEQUENCE [LARGE SCALE GENOMIC DNA]</scope>
</reference>
<dbReference type="Proteomes" id="UP000499080">
    <property type="component" value="Unassembled WGS sequence"/>
</dbReference>
<dbReference type="InterPro" id="IPR036397">
    <property type="entry name" value="RNaseH_sf"/>
</dbReference>
<evidence type="ECO:0000313" key="1">
    <source>
        <dbReference type="EMBL" id="GBM72916.1"/>
    </source>
</evidence>
<dbReference type="SUPFAM" id="SSF53098">
    <property type="entry name" value="Ribonuclease H-like"/>
    <property type="match status" value="1"/>
</dbReference>
<sequence length="137" mass="15954">MAYLLPDRIRETSPFAVTGLDYLGPLYYDEKSESRKSYILLFTCAVTREMKKGFNVLDHSLNSEECRHYFSEKRITWKTNAPLGAWWSGFWERLVRSVKSSVKRIMGKAALNYWDLETVVIEVEAIINSSPLTYQDD</sequence>
<evidence type="ECO:0000313" key="2">
    <source>
        <dbReference type="Proteomes" id="UP000499080"/>
    </source>
</evidence>
<dbReference type="EMBL" id="BGPR01002408">
    <property type="protein sequence ID" value="GBM72916.1"/>
    <property type="molecule type" value="Genomic_DNA"/>
</dbReference>
<evidence type="ECO:0008006" key="3">
    <source>
        <dbReference type="Google" id="ProtNLM"/>
    </source>
</evidence>
<comment type="caution">
    <text evidence="1">The sequence shown here is derived from an EMBL/GenBank/DDBJ whole genome shotgun (WGS) entry which is preliminary data.</text>
</comment>
<name>A0A4Y2I710_ARAVE</name>
<dbReference type="PANTHER" id="PTHR47331">
    <property type="entry name" value="PHD-TYPE DOMAIN-CONTAINING PROTEIN"/>
    <property type="match status" value="1"/>
</dbReference>
<organism evidence="1 2">
    <name type="scientific">Araneus ventricosus</name>
    <name type="common">Orbweaver spider</name>
    <name type="synonym">Epeira ventricosa</name>
    <dbReference type="NCBI Taxonomy" id="182803"/>
    <lineage>
        <taxon>Eukaryota</taxon>
        <taxon>Metazoa</taxon>
        <taxon>Ecdysozoa</taxon>
        <taxon>Arthropoda</taxon>
        <taxon>Chelicerata</taxon>
        <taxon>Arachnida</taxon>
        <taxon>Araneae</taxon>
        <taxon>Araneomorphae</taxon>
        <taxon>Entelegynae</taxon>
        <taxon>Araneoidea</taxon>
        <taxon>Araneidae</taxon>
        <taxon>Araneus</taxon>
    </lineage>
</organism>